<feature type="region of interest" description="Disordered" evidence="1">
    <location>
        <begin position="1"/>
        <end position="37"/>
    </location>
</feature>
<dbReference type="AlphaFoldDB" id="A0A284S0U7"/>
<sequence>MQSVSKYSRSLGFGTRQGPLNRVEGARHQDSTRPLLRSQGRLAKDTARLRLVRLIDILGTRRSHVLRVWIVGHSLARCARCQREYLVLSVWFSSAMASPHPLLVEPPSPCHTGIYQSSRSALPRLVAVRLETDFKRELIFKVNAMCISQGGTE</sequence>
<evidence type="ECO:0000313" key="3">
    <source>
        <dbReference type="Proteomes" id="UP000219338"/>
    </source>
</evidence>
<evidence type="ECO:0000313" key="2">
    <source>
        <dbReference type="EMBL" id="SJL14641.1"/>
    </source>
</evidence>
<protein>
    <submittedName>
        <fullName evidence="2">Uncharacterized protein</fullName>
    </submittedName>
</protein>
<accession>A0A284S0U7</accession>
<organism evidence="2 3">
    <name type="scientific">Armillaria ostoyae</name>
    <name type="common">Armillaria root rot fungus</name>
    <dbReference type="NCBI Taxonomy" id="47428"/>
    <lineage>
        <taxon>Eukaryota</taxon>
        <taxon>Fungi</taxon>
        <taxon>Dikarya</taxon>
        <taxon>Basidiomycota</taxon>
        <taxon>Agaricomycotina</taxon>
        <taxon>Agaricomycetes</taxon>
        <taxon>Agaricomycetidae</taxon>
        <taxon>Agaricales</taxon>
        <taxon>Marasmiineae</taxon>
        <taxon>Physalacriaceae</taxon>
        <taxon>Armillaria</taxon>
    </lineage>
</organism>
<keyword evidence="3" id="KW-1185">Reference proteome</keyword>
<proteinExistence type="predicted"/>
<evidence type="ECO:0000256" key="1">
    <source>
        <dbReference type="SAM" id="MobiDB-lite"/>
    </source>
</evidence>
<dbReference type="EMBL" id="FUEG01000024">
    <property type="protein sequence ID" value="SJL14641.1"/>
    <property type="molecule type" value="Genomic_DNA"/>
</dbReference>
<name>A0A284S0U7_ARMOS</name>
<dbReference type="Proteomes" id="UP000219338">
    <property type="component" value="Unassembled WGS sequence"/>
</dbReference>
<gene>
    <name evidence="2" type="ORF">ARMOST_18106</name>
</gene>
<reference evidence="3" key="1">
    <citation type="journal article" date="2017" name="Nat. Ecol. Evol.">
        <title>Genome expansion and lineage-specific genetic innovations in the forest pathogenic fungi Armillaria.</title>
        <authorList>
            <person name="Sipos G."/>
            <person name="Prasanna A.N."/>
            <person name="Walter M.C."/>
            <person name="O'Connor E."/>
            <person name="Balint B."/>
            <person name="Krizsan K."/>
            <person name="Kiss B."/>
            <person name="Hess J."/>
            <person name="Varga T."/>
            <person name="Slot J."/>
            <person name="Riley R."/>
            <person name="Boka B."/>
            <person name="Rigling D."/>
            <person name="Barry K."/>
            <person name="Lee J."/>
            <person name="Mihaltcheva S."/>
            <person name="LaButti K."/>
            <person name="Lipzen A."/>
            <person name="Waldron R."/>
            <person name="Moloney N.M."/>
            <person name="Sperisen C."/>
            <person name="Kredics L."/>
            <person name="Vagvoelgyi C."/>
            <person name="Patrignani A."/>
            <person name="Fitzpatrick D."/>
            <person name="Nagy I."/>
            <person name="Doyle S."/>
            <person name="Anderson J.B."/>
            <person name="Grigoriev I.V."/>
            <person name="Gueldener U."/>
            <person name="Muensterkoetter M."/>
            <person name="Nagy L.G."/>
        </authorList>
    </citation>
    <scope>NUCLEOTIDE SEQUENCE [LARGE SCALE GENOMIC DNA]</scope>
    <source>
        <strain evidence="3">C18/9</strain>
    </source>
</reference>